<sequence length="87" mass="8749">MAPSKTPGSNNAASDTFLKQQAEAKGLGADNAPAHKEAPAPGEAPVASDSGIVKSGTNATNVPGEKGLKDVPVSEERNSEMNGNTMT</sequence>
<reference evidence="2 3" key="1">
    <citation type="submission" date="2023-01" db="EMBL/GenBank/DDBJ databases">
        <title>Analysis of 21 Apiospora genomes using comparative genomics revels a genus with tremendous synthesis potential of carbohydrate active enzymes and secondary metabolites.</title>
        <authorList>
            <person name="Sorensen T."/>
        </authorList>
    </citation>
    <scope>NUCLEOTIDE SEQUENCE [LARGE SCALE GENOMIC DNA]</scope>
    <source>
        <strain evidence="2 3">CBS 135458</strain>
    </source>
</reference>
<accession>A0ABR1WVY1</accession>
<evidence type="ECO:0008006" key="4">
    <source>
        <dbReference type="Google" id="ProtNLM"/>
    </source>
</evidence>
<proteinExistence type="predicted"/>
<evidence type="ECO:0000313" key="2">
    <source>
        <dbReference type="EMBL" id="KAK8087257.1"/>
    </source>
</evidence>
<name>A0ABR1WVY1_9PEZI</name>
<dbReference type="GeneID" id="92086703"/>
<comment type="caution">
    <text evidence="2">The sequence shown here is derived from an EMBL/GenBank/DDBJ whole genome shotgun (WGS) entry which is preliminary data.</text>
</comment>
<feature type="compositionally biased region" description="Polar residues" evidence="1">
    <location>
        <begin position="1"/>
        <end position="19"/>
    </location>
</feature>
<evidence type="ECO:0000313" key="3">
    <source>
        <dbReference type="Proteomes" id="UP001480595"/>
    </source>
</evidence>
<feature type="compositionally biased region" description="Basic and acidic residues" evidence="1">
    <location>
        <begin position="66"/>
        <end position="79"/>
    </location>
</feature>
<evidence type="ECO:0000256" key="1">
    <source>
        <dbReference type="SAM" id="MobiDB-lite"/>
    </source>
</evidence>
<protein>
    <recommendedName>
        <fullName evidence="4">SMP domain-containing protein</fullName>
    </recommendedName>
</protein>
<gene>
    <name evidence="2" type="ORF">PG994_002231</name>
</gene>
<organism evidence="2 3">
    <name type="scientific">Apiospora phragmitis</name>
    <dbReference type="NCBI Taxonomy" id="2905665"/>
    <lineage>
        <taxon>Eukaryota</taxon>
        <taxon>Fungi</taxon>
        <taxon>Dikarya</taxon>
        <taxon>Ascomycota</taxon>
        <taxon>Pezizomycotina</taxon>
        <taxon>Sordariomycetes</taxon>
        <taxon>Xylariomycetidae</taxon>
        <taxon>Amphisphaeriales</taxon>
        <taxon>Apiosporaceae</taxon>
        <taxon>Apiospora</taxon>
    </lineage>
</organism>
<dbReference type="Proteomes" id="UP001480595">
    <property type="component" value="Unassembled WGS sequence"/>
</dbReference>
<feature type="region of interest" description="Disordered" evidence="1">
    <location>
        <begin position="1"/>
        <end position="87"/>
    </location>
</feature>
<keyword evidence="3" id="KW-1185">Reference proteome</keyword>
<dbReference type="RefSeq" id="XP_066721781.1">
    <property type="nucleotide sequence ID" value="XM_066853640.1"/>
</dbReference>
<dbReference type="EMBL" id="JAQQWL010000002">
    <property type="protein sequence ID" value="KAK8087257.1"/>
    <property type="molecule type" value="Genomic_DNA"/>
</dbReference>